<dbReference type="PANTHER" id="PTHR11596:SF5">
    <property type="entry name" value="ALKALINE PHOSPHATASE"/>
    <property type="match status" value="1"/>
</dbReference>
<dbReference type="CDD" id="cd16012">
    <property type="entry name" value="ALP"/>
    <property type="match status" value="1"/>
</dbReference>
<evidence type="ECO:0000256" key="1">
    <source>
        <dbReference type="ARBA" id="ARBA00022553"/>
    </source>
</evidence>
<feature type="binding site" evidence="3">
    <location>
        <position position="359"/>
    </location>
    <ligand>
        <name>Zn(2+)</name>
        <dbReference type="ChEBI" id="CHEBI:29105"/>
        <label>2</label>
    </ligand>
</feature>
<keyword evidence="3" id="KW-0862">Zinc</keyword>
<gene>
    <name evidence="5" type="ORF">CWB99_12160</name>
</gene>
<sequence length="524" mass="56590">MMHTLLRTTLITSVIFTASCANHTESNPKTTKSAAPKNIILMISDGNGFNGWLAADYYQGLAGKQTYQVTRPDGTAPLVFGLAHNALNLIDAQGLPLPKGTDVAKAAGAVAQGYDPTTRWTRFENAMVNDYTASGSYTSYTDSAAAGTALMSGRKTSVGRINMDWSNSERFETIAQLAMKEGLSAGTVTSVMISHATPAAAIAHNSSRNNYADIFNEMLASNLSVIMGAGHPLYGASGEANVSVDEIDYKYVGGKQTFVSLDNQSGKDDVSFVDSLVDFKALAQGKNIPQRVIGIAQSGSTLQAGRKALPDANTPSGMAYNTNVPDLATMSLGALNVLDQDPDGFFVMIEGGAVDWMGHANNMPRFIEEQIDFNQAVDAVIEWVETNSSWDETLLIITSDHECGGIWGEGTWTNSAGGFVAEDRSKESLETARFHPKEDTFNAFLAVQNRGKGNIPGYQWASRNHTNELVPLWAIGAGSQRFNEFTRSDLKAAQLWGKPYNWNGNYVDNTTVFEVMEAALLRKH</sequence>
<dbReference type="SUPFAM" id="SSF53649">
    <property type="entry name" value="Alkaline phosphatase-like"/>
    <property type="match status" value="1"/>
</dbReference>
<feature type="binding site" evidence="3">
    <location>
        <position position="355"/>
    </location>
    <ligand>
        <name>Zn(2+)</name>
        <dbReference type="ChEBI" id="CHEBI:29105"/>
        <label>2</label>
    </ligand>
</feature>
<feature type="binding site" evidence="3">
    <location>
        <position position="195"/>
    </location>
    <ligand>
        <name>Mg(2+)</name>
        <dbReference type="ChEBI" id="CHEBI:18420"/>
    </ligand>
</feature>
<dbReference type="GO" id="GO:0046872">
    <property type="term" value="F:metal ion binding"/>
    <property type="evidence" value="ECO:0007669"/>
    <property type="project" value="UniProtKB-KW"/>
</dbReference>
<evidence type="ECO:0000313" key="6">
    <source>
        <dbReference type="Proteomes" id="UP000310249"/>
    </source>
</evidence>
<reference evidence="6" key="2">
    <citation type="submission" date="2019-06" db="EMBL/GenBank/DDBJ databases">
        <title>Co-occurence of chitin degradation, pigmentation and bioactivity in marine Pseudoalteromonas.</title>
        <authorList>
            <person name="Sonnenschein E.C."/>
            <person name="Bech P.K."/>
        </authorList>
    </citation>
    <scope>NUCLEOTIDE SEQUENCE [LARGE SCALE GENOMIC DNA]</scope>
    <source>
        <strain evidence="6">S2676</strain>
    </source>
</reference>
<dbReference type="OrthoDB" id="9794455at2"/>
<comment type="similarity">
    <text evidence="4">Belongs to the alkaline phosphatase family.</text>
</comment>
<dbReference type="AlphaFoldDB" id="A0A5S3WM03"/>
<evidence type="ECO:0000256" key="2">
    <source>
        <dbReference type="PIRSR" id="PIRSR601952-1"/>
    </source>
</evidence>
<keyword evidence="1" id="KW-0597">Phosphoprotein</keyword>
<dbReference type="InterPro" id="IPR001952">
    <property type="entry name" value="Alkaline_phosphatase"/>
</dbReference>
<organism evidence="5 6">
    <name type="scientific">Pseudoalteromonas rubra</name>
    <dbReference type="NCBI Taxonomy" id="43658"/>
    <lineage>
        <taxon>Bacteria</taxon>
        <taxon>Pseudomonadati</taxon>
        <taxon>Pseudomonadota</taxon>
        <taxon>Gammaproteobacteria</taxon>
        <taxon>Alteromonadales</taxon>
        <taxon>Pseudoalteromonadaceae</taxon>
        <taxon>Pseudoalteromonas</taxon>
    </lineage>
</organism>
<feature type="binding site" evidence="3">
    <location>
        <position position="401"/>
    </location>
    <ligand>
        <name>Zn(2+)</name>
        <dbReference type="ChEBI" id="CHEBI:29105"/>
        <label>2</label>
    </ligand>
</feature>
<dbReference type="Gene3D" id="3.40.720.10">
    <property type="entry name" value="Alkaline Phosphatase, subunit A"/>
    <property type="match status" value="2"/>
</dbReference>
<dbReference type="SMART" id="SM00098">
    <property type="entry name" value="alkPPc"/>
    <property type="match status" value="1"/>
</dbReference>
<feature type="binding site" evidence="3">
    <location>
        <position position="400"/>
    </location>
    <ligand>
        <name>Zn(2+)</name>
        <dbReference type="ChEBI" id="CHEBI:29105"/>
        <label>2</label>
    </ligand>
</feature>
<keyword evidence="3" id="KW-0479">Metal-binding</keyword>
<accession>A0A5S3WM03</accession>
<reference evidence="5 6" key="1">
    <citation type="submission" date="2018-01" db="EMBL/GenBank/DDBJ databases">
        <authorList>
            <person name="Paulsen S."/>
            <person name="Gram L.K."/>
        </authorList>
    </citation>
    <scope>NUCLEOTIDE SEQUENCE [LARGE SCALE GENOMIC DNA]</scope>
    <source>
        <strain evidence="5 6">S2676</strain>
    </source>
</reference>
<dbReference type="Pfam" id="PF00245">
    <property type="entry name" value="Alk_phosphatase"/>
    <property type="match status" value="1"/>
</dbReference>
<dbReference type="EMBL" id="PNCI01000027">
    <property type="protein sequence ID" value="TMP28158.1"/>
    <property type="molecule type" value="Genomic_DNA"/>
</dbReference>
<protein>
    <submittedName>
        <fullName evidence="5">Alkaline phosphatase</fullName>
    </submittedName>
</protein>
<comment type="caution">
    <text evidence="5">The sequence shown here is derived from an EMBL/GenBank/DDBJ whole genome shotgun (WGS) entry which is preliminary data.</text>
</comment>
<dbReference type="PRINTS" id="PR00113">
    <property type="entry name" value="ALKPHPHTASE"/>
</dbReference>
<comment type="cofactor">
    <cofactor evidence="3">
        <name>Mg(2+)</name>
        <dbReference type="ChEBI" id="CHEBI:18420"/>
    </cofactor>
    <text evidence="3">Binds 1 Mg(2+) ion.</text>
</comment>
<dbReference type="InterPro" id="IPR017850">
    <property type="entry name" value="Alkaline_phosphatase_core_sf"/>
</dbReference>
<feature type="active site" description="Phosphoserine intermediate" evidence="2">
    <location>
        <position position="143"/>
    </location>
</feature>
<dbReference type="GO" id="GO:0004035">
    <property type="term" value="F:alkaline phosphatase activity"/>
    <property type="evidence" value="ECO:0007669"/>
    <property type="project" value="TreeGrafter"/>
</dbReference>
<dbReference type="Proteomes" id="UP000310249">
    <property type="component" value="Unassembled WGS sequence"/>
</dbReference>
<evidence type="ECO:0000256" key="3">
    <source>
        <dbReference type="PIRSR" id="PIRSR601952-2"/>
    </source>
</evidence>
<dbReference type="PROSITE" id="PS51257">
    <property type="entry name" value="PROKAR_LIPOPROTEIN"/>
    <property type="match status" value="1"/>
</dbReference>
<feature type="binding site" evidence="3">
    <location>
        <position position="350"/>
    </location>
    <ligand>
        <name>Mg(2+)</name>
        <dbReference type="ChEBI" id="CHEBI:18420"/>
    </ligand>
</feature>
<name>A0A5S3WM03_9GAMM</name>
<dbReference type="PANTHER" id="PTHR11596">
    <property type="entry name" value="ALKALINE PHOSPHATASE"/>
    <property type="match status" value="1"/>
</dbReference>
<comment type="cofactor">
    <cofactor evidence="3">
        <name>Zn(2+)</name>
        <dbReference type="ChEBI" id="CHEBI:29105"/>
    </cofactor>
    <text evidence="3">Binds 2 Zn(2+) ions.</text>
</comment>
<evidence type="ECO:0000313" key="5">
    <source>
        <dbReference type="EMBL" id="TMP28158.1"/>
    </source>
</evidence>
<evidence type="ECO:0000256" key="4">
    <source>
        <dbReference type="RuleBase" id="RU003946"/>
    </source>
</evidence>
<keyword evidence="3" id="KW-0460">Magnesium</keyword>
<feature type="binding site" evidence="3">
    <location>
        <position position="197"/>
    </location>
    <ligand>
        <name>Mg(2+)</name>
        <dbReference type="ChEBI" id="CHEBI:18420"/>
    </ligand>
</feature>
<proteinExistence type="inferred from homology"/>